<dbReference type="Pfam" id="PF00106">
    <property type="entry name" value="adh_short"/>
    <property type="match status" value="1"/>
</dbReference>
<evidence type="ECO:0000313" key="4">
    <source>
        <dbReference type="Proteomes" id="UP000230002"/>
    </source>
</evidence>
<dbReference type="InterPro" id="IPR002347">
    <property type="entry name" value="SDR_fam"/>
</dbReference>
<dbReference type="InterPro" id="IPR036291">
    <property type="entry name" value="NAD(P)-bd_dom_sf"/>
</dbReference>
<evidence type="ECO:0000313" key="3">
    <source>
        <dbReference type="EMBL" id="PIL34904.1"/>
    </source>
</evidence>
<dbReference type="EMBL" id="AYKW01000004">
    <property type="protein sequence ID" value="PIL34904.1"/>
    <property type="molecule type" value="Genomic_DNA"/>
</dbReference>
<gene>
    <name evidence="3" type="ORF">GSI_02691</name>
</gene>
<dbReference type="InterPro" id="IPR051911">
    <property type="entry name" value="SDR_oxidoreductase"/>
</dbReference>
<dbReference type="GO" id="GO:0016491">
    <property type="term" value="F:oxidoreductase activity"/>
    <property type="evidence" value="ECO:0007669"/>
    <property type="project" value="UniProtKB-KW"/>
</dbReference>
<dbReference type="Proteomes" id="UP000230002">
    <property type="component" value="Unassembled WGS sequence"/>
</dbReference>
<dbReference type="PRINTS" id="PR00081">
    <property type="entry name" value="GDHRDH"/>
</dbReference>
<dbReference type="PANTHER" id="PTHR43976:SF16">
    <property type="entry name" value="SHORT-CHAIN DEHYDROGENASE_REDUCTASE FAMILY PROTEIN"/>
    <property type="match status" value="1"/>
</dbReference>
<accession>A0A2G8SMA3</accession>
<proteinExistence type="inferred from homology"/>
<reference evidence="3 4" key="1">
    <citation type="journal article" date="2015" name="Sci. Rep.">
        <title>Chromosome-level genome map provides insights into diverse defense mechanisms in the medicinal fungus Ganoderma sinense.</title>
        <authorList>
            <person name="Zhu Y."/>
            <person name="Xu J."/>
            <person name="Sun C."/>
            <person name="Zhou S."/>
            <person name="Xu H."/>
            <person name="Nelson D.R."/>
            <person name="Qian J."/>
            <person name="Song J."/>
            <person name="Luo H."/>
            <person name="Xiang L."/>
            <person name="Li Y."/>
            <person name="Xu Z."/>
            <person name="Ji A."/>
            <person name="Wang L."/>
            <person name="Lu S."/>
            <person name="Hayward A."/>
            <person name="Sun W."/>
            <person name="Li X."/>
            <person name="Schwartz D.C."/>
            <person name="Wang Y."/>
            <person name="Chen S."/>
        </authorList>
    </citation>
    <scope>NUCLEOTIDE SEQUENCE [LARGE SCALE GENOMIC DNA]</scope>
    <source>
        <strain evidence="3 4">ZZ0214-1</strain>
    </source>
</reference>
<evidence type="ECO:0000256" key="1">
    <source>
        <dbReference type="ARBA" id="ARBA00006484"/>
    </source>
</evidence>
<dbReference type="Gene3D" id="3.40.50.720">
    <property type="entry name" value="NAD(P)-binding Rossmann-like Domain"/>
    <property type="match status" value="1"/>
</dbReference>
<organism evidence="3 4">
    <name type="scientific">Ganoderma sinense ZZ0214-1</name>
    <dbReference type="NCBI Taxonomy" id="1077348"/>
    <lineage>
        <taxon>Eukaryota</taxon>
        <taxon>Fungi</taxon>
        <taxon>Dikarya</taxon>
        <taxon>Basidiomycota</taxon>
        <taxon>Agaricomycotina</taxon>
        <taxon>Agaricomycetes</taxon>
        <taxon>Polyporales</taxon>
        <taxon>Polyporaceae</taxon>
        <taxon>Ganoderma</taxon>
    </lineage>
</organism>
<dbReference type="STRING" id="1077348.A0A2G8SMA3"/>
<protein>
    <submittedName>
        <fullName evidence="3">Uncharacterized protein</fullName>
    </submittedName>
</protein>
<dbReference type="AlphaFoldDB" id="A0A2G8SMA3"/>
<evidence type="ECO:0000256" key="2">
    <source>
        <dbReference type="ARBA" id="ARBA00023002"/>
    </source>
</evidence>
<comment type="similarity">
    <text evidence="1">Belongs to the short-chain dehydrogenases/reductases (SDR) family.</text>
</comment>
<sequence length="263" mass="28612">MSEPYRRVWFMTGTSTGVERAVTEVALEKGVEIVVATALTNSDRLLVLPLDVGTQPDQITAAFAEAERAFGRIDAATEDAVARAGFETNFWGAIRITREAIRCFRETNPPGAGGRRLLQMSSYAGLVRVPGASFYGASMFALEGASESLAAGLGPAWNVKVAIIEPGWIRTELTNNAAWSPEHPAYQNPNLAVTHVRRFGWDKATPWKDATRMAEAIYKMACAPDPPLHFLLGKDAIEMTRKKIAGLVADIDAYEPVSEGLEE</sequence>
<keyword evidence="4" id="KW-1185">Reference proteome</keyword>
<keyword evidence="2" id="KW-0560">Oxidoreductase</keyword>
<dbReference type="OrthoDB" id="1274115at2759"/>
<name>A0A2G8SMA3_9APHY</name>
<dbReference type="SUPFAM" id="SSF51735">
    <property type="entry name" value="NAD(P)-binding Rossmann-fold domains"/>
    <property type="match status" value="1"/>
</dbReference>
<comment type="caution">
    <text evidence="3">The sequence shown here is derived from an EMBL/GenBank/DDBJ whole genome shotgun (WGS) entry which is preliminary data.</text>
</comment>
<dbReference type="PANTHER" id="PTHR43976">
    <property type="entry name" value="SHORT CHAIN DEHYDROGENASE"/>
    <property type="match status" value="1"/>
</dbReference>